<gene>
    <name evidence="3" type="ORF">IAD31_05175</name>
</gene>
<sequence length="295" mass="33282">MKVIPRKLVALCPLLLLLLLTPKAHANMAAPANPDVGTAITFENNQELAVTSEVLDITVKGAKAEIVATYTMENTTDQQVVTSSMFLSPNVEAGNVTVLVDGQEVPVVVESYTLGDVTQIDTQDWQYVVLDGEAADVGQGQTVDTILFALEFEPHQQYDVVVSYIYRLGGYPDYDYNVKRGTLEYYLRPAALWKDFSNLTINLHLDEDMPVLQDSNLEFEKVAPRTYQYVSDTLPEENLRIEVDQSWWQELLGFFQNPYLAVYVMYFVPVIVVVVACVGGVIWMVRRMARRNKRL</sequence>
<comment type="caution">
    <text evidence="3">The sequence shown here is derived from an EMBL/GenBank/DDBJ whole genome shotgun (WGS) entry which is preliminary data.</text>
</comment>
<evidence type="ECO:0000256" key="2">
    <source>
        <dbReference type="SAM" id="SignalP"/>
    </source>
</evidence>
<feature type="signal peptide" evidence="2">
    <location>
        <begin position="1"/>
        <end position="26"/>
    </location>
</feature>
<feature type="transmembrane region" description="Helical" evidence="1">
    <location>
        <begin position="260"/>
        <end position="285"/>
    </location>
</feature>
<evidence type="ECO:0000313" key="4">
    <source>
        <dbReference type="Proteomes" id="UP000886879"/>
    </source>
</evidence>
<reference evidence="3" key="2">
    <citation type="journal article" date="2021" name="PeerJ">
        <title>Extensive microbial diversity within the chicken gut microbiome revealed by metagenomics and culture.</title>
        <authorList>
            <person name="Gilroy R."/>
            <person name="Ravi A."/>
            <person name="Getino M."/>
            <person name="Pursley I."/>
            <person name="Horton D.L."/>
            <person name="Alikhan N.F."/>
            <person name="Baker D."/>
            <person name="Gharbi K."/>
            <person name="Hall N."/>
            <person name="Watson M."/>
            <person name="Adriaenssens E.M."/>
            <person name="Foster-Nyarko E."/>
            <person name="Jarju S."/>
            <person name="Secka A."/>
            <person name="Antonio M."/>
            <person name="Oren A."/>
            <person name="Chaudhuri R.R."/>
            <person name="La Ragione R."/>
            <person name="Hildebrand F."/>
            <person name="Pallen M.J."/>
        </authorList>
    </citation>
    <scope>NUCLEOTIDE SEQUENCE</scope>
    <source>
        <strain evidence="3">ChiGjej2B2-12916</strain>
    </source>
</reference>
<evidence type="ECO:0000256" key="1">
    <source>
        <dbReference type="SAM" id="Phobius"/>
    </source>
</evidence>
<keyword evidence="2" id="KW-0732">Signal</keyword>
<proteinExistence type="predicted"/>
<dbReference type="Proteomes" id="UP000886879">
    <property type="component" value="Unassembled WGS sequence"/>
</dbReference>
<reference evidence="3" key="1">
    <citation type="submission" date="2020-10" db="EMBL/GenBank/DDBJ databases">
        <authorList>
            <person name="Gilroy R."/>
        </authorList>
    </citation>
    <scope>NUCLEOTIDE SEQUENCE</scope>
    <source>
        <strain evidence="3">ChiGjej2B2-12916</strain>
    </source>
</reference>
<evidence type="ECO:0000313" key="3">
    <source>
        <dbReference type="EMBL" id="HIQ60968.1"/>
    </source>
</evidence>
<name>A0A9D0YS64_9FIRM</name>
<keyword evidence="1" id="KW-1133">Transmembrane helix</keyword>
<feature type="chain" id="PRO_5039674264" evidence="2">
    <location>
        <begin position="27"/>
        <end position="295"/>
    </location>
</feature>
<dbReference type="Gene3D" id="2.60.40.3680">
    <property type="match status" value="1"/>
</dbReference>
<dbReference type="EMBL" id="DVFO01000048">
    <property type="protein sequence ID" value="HIQ60968.1"/>
    <property type="molecule type" value="Genomic_DNA"/>
</dbReference>
<keyword evidence="1" id="KW-0472">Membrane</keyword>
<accession>A0A9D0YS64</accession>
<organism evidence="3 4">
    <name type="scientific">Candidatus Enterenecus faecium</name>
    <dbReference type="NCBI Taxonomy" id="2840780"/>
    <lineage>
        <taxon>Bacteria</taxon>
        <taxon>Bacillati</taxon>
        <taxon>Bacillota</taxon>
        <taxon>Clostridia</taxon>
        <taxon>Eubacteriales</taxon>
        <taxon>Candidatus Enterenecus</taxon>
    </lineage>
</organism>
<dbReference type="AlphaFoldDB" id="A0A9D0YS64"/>
<keyword evidence="1" id="KW-0812">Transmembrane</keyword>
<protein>
    <submittedName>
        <fullName evidence="3">Uncharacterized protein</fullName>
    </submittedName>
</protein>